<protein>
    <recommendedName>
        <fullName evidence="2">BIG2 domain-containing protein</fullName>
    </recommendedName>
</protein>
<name>A0ABW9SEP5_9BACT</name>
<dbReference type="InterPro" id="IPR008964">
    <property type="entry name" value="Invasin/intimin_cell_adhesion"/>
</dbReference>
<comment type="caution">
    <text evidence="3">The sequence shown here is derived from an EMBL/GenBank/DDBJ whole genome shotgun (WGS) entry which is preliminary data.</text>
</comment>
<dbReference type="SMART" id="SM00635">
    <property type="entry name" value="BID_2"/>
    <property type="match status" value="1"/>
</dbReference>
<evidence type="ECO:0000313" key="3">
    <source>
        <dbReference type="EMBL" id="MTU41305.1"/>
    </source>
</evidence>
<evidence type="ECO:0000256" key="1">
    <source>
        <dbReference type="SAM" id="MobiDB-lite"/>
    </source>
</evidence>
<feature type="domain" description="BIG2" evidence="2">
    <location>
        <begin position="21"/>
        <end position="98"/>
    </location>
</feature>
<proteinExistence type="predicted"/>
<dbReference type="SUPFAM" id="SSF49373">
    <property type="entry name" value="Invasin/intimin cell-adhesion fragments"/>
    <property type="match status" value="1"/>
</dbReference>
<dbReference type="RefSeq" id="WP_138272594.1">
    <property type="nucleotide sequence ID" value="NZ_CP081901.1"/>
</dbReference>
<reference evidence="3 4" key="1">
    <citation type="journal article" date="2019" name="Nat. Med.">
        <title>A library of human gut bacterial isolates paired with longitudinal multiomics data enables mechanistic microbiome research.</title>
        <authorList>
            <person name="Poyet M."/>
            <person name="Groussin M."/>
            <person name="Gibbons S.M."/>
            <person name="Avila-Pacheco J."/>
            <person name="Jiang X."/>
            <person name="Kearney S.M."/>
            <person name="Perrotta A.R."/>
            <person name="Berdy B."/>
            <person name="Zhao S."/>
            <person name="Lieberman T.D."/>
            <person name="Swanson P.K."/>
            <person name="Smith M."/>
            <person name="Roesemann S."/>
            <person name="Alexander J.E."/>
            <person name="Rich S.A."/>
            <person name="Livny J."/>
            <person name="Vlamakis H."/>
            <person name="Clish C."/>
            <person name="Bullock K."/>
            <person name="Deik A."/>
            <person name="Scott J."/>
            <person name="Pierce K.A."/>
            <person name="Xavier R.J."/>
            <person name="Alm E.J."/>
        </authorList>
    </citation>
    <scope>NUCLEOTIDE SEQUENCE [LARGE SCALE GENOMIC DNA]</scope>
    <source>
        <strain evidence="3 4">BIOML-A29</strain>
    </source>
</reference>
<organism evidence="3 4">
    <name type="scientific">Parabacteroides merdae</name>
    <dbReference type="NCBI Taxonomy" id="46503"/>
    <lineage>
        <taxon>Bacteria</taxon>
        <taxon>Pseudomonadati</taxon>
        <taxon>Bacteroidota</taxon>
        <taxon>Bacteroidia</taxon>
        <taxon>Bacteroidales</taxon>
        <taxon>Tannerellaceae</taxon>
        <taxon>Parabacteroides</taxon>
    </lineage>
</organism>
<gene>
    <name evidence="3" type="ORF">GMD82_18015</name>
</gene>
<dbReference type="EMBL" id="WNCN01000033">
    <property type="protein sequence ID" value="MTU41305.1"/>
    <property type="molecule type" value="Genomic_DNA"/>
</dbReference>
<accession>A0ABW9SEP5</accession>
<sequence>MLHNGTKSDPVTPPSGGDGDENVTISLDATTKALPRLEEFVLEATVSPSGKTVTWSSSDPTIASVTADGNKVTVKGLKVGTATITAKIGDVTATCEVTVDFATGLEEALANTEVFGRKGNIYVNPIQSLQVTVVNMIGKIVYNARISSYARIPVTIYIVKLTNVGNTKVIKVNVY</sequence>
<dbReference type="Gene3D" id="2.60.40.1080">
    <property type="match status" value="1"/>
</dbReference>
<feature type="region of interest" description="Disordered" evidence="1">
    <location>
        <begin position="1"/>
        <end position="23"/>
    </location>
</feature>
<dbReference type="InterPro" id="IPR003343">
    <property type="entry name" value="Big_2"/>
</dbReference>
<evidence type="ECO:0000259" key="2">
    <source>
        <dbReference type="SMART" id="SM00635"/>
    </source>
</evidence>
<dbReference type="Pfam" id="PF02368">
    <property type="entry name" value="Big_2"/>
    <property type="match status" value="1"/>
</dbReference>
<evidence type="ECO:0000313" key="4">
    <source>
        <dbReference type="Proteomes" id="UP000434916"/>
    </source>
</evidence>
<keyword evidence="4" id="KW-1185">Reference proteome</keyword>
<dbReference type="Proteomes" id="UP000434916">
    <property type="component" value="Unassembled WGS sequence"/>
</dbReference>